<keyword evidence="2" id="KW-1185">Reference proteome</keyword>
<dbReference type="Proteomes" id="UP000013167">
    <property type="component" value="Unassembled WGS sequence"/>
</dbReference>
<dbReference type="AlphaFoldDB" id="N0E2J5"/>
<gene>
    <name evidence="1" type="ORF">BN10_480005</name>
</gene>
<dbReference type="EMBL" id="CAIZ01000117">
    <property type="protein sequence ID" value="CCH70006.1"/>
    <property type="molecule type" value="Genomic_DNA"/>
</dbReference>
<reference evidence="1 2" key="1">
    <citation type="journal article" date="2013" name="ISME J.">
        <title>A metabolic model for members of the genus Tetrasphaera involved in enhanced biological phosphorus removal.</title>
        <authorList>
            <person name="Kristiansen R."/>
            <person name="Nguyen H.T.T."/>
            <person name="Saunders A.M."/>
            <person name="Nielsen J.L."/>
            <person name="Wimmer R."/>
            <person name="Le V.Q."/>
            <person name="McIlroy S.J."/>
            <person name="Petrovski S."/>
            <person name="Seviour R.J."/>
            <person name="Calteau A."/>
            <person name="Nielsen K.L."/>
            <person name="Nielsen P.H."/>
        </authorList>
    </citation>
    <scope>NUCLEOTIDE SEQUENCE [LARGE SCALE GENOMIC DNA]</scope>
    <source>
        <strain evidence="1 2">Lp2</strain>
    </source>
</reference>
<proteinExistence type="predicted"/>
<sequence length="165" mass="17623">MPMCLAQREPRDVDGLLVRVVLDRQVATDGLEQVVVDVLVDPAVPHREPIVDRPQLDEHAPLDAGLLGHFARGRLRQRLLALDVPLRQAPFDAAGPIAPGDDGDAGLAFEDVDDDATGGAFLDAGQPSGNPGGFGGCMTHNCHCNQSERCDQSTRGRTPTRQLST</sequence>
<evidence type="ECO:0000313" key="2">
    <source>
        <dbReference type="Proteomes" id="UP000013167"/>
    </source>
</evidence>
<name>N0E2J5_9MICO</name>
<comment type="caution">
    <text evidence="1">The sequence shown here is derived from an EMBL/GenBank/DDBJ whole genome shotgun (WGS) entry which is preliminary data.</text>
</comment>
<organism evidence="1 2">
    <name type="scientific">Phycicoccus elongatus Lp2</name>
    <dbReference type="NCBI Taxonomy" id="1193181"/>
    <lineage>
        <taxon>Bacteria</taxon>
        <taxon>Bacillati</taxon>
        <taxon>Actinomycetota</taxon>
        <taxon>Actinomycetes</taxon>
        <taxon>Micrococcales</taxon>
        <taxon>Intrasporangiaceae</taxon>
        <taxon>Phycicoccus</taxon>
    </lineage>
</organism>
<dbReference type="STRING" id="1193181.BN10_480005"/>
<protein>
    <submittedName>
        <fullName evidence="1">Uncharacterized protein</fullName>
    </submittedName>
</protein>
<dbReference type="HOGENOM" id="CLU_1609973_0_0_11"/>
<accession>N0E2J5</accession>
<evidence type="ECO:0000313" key="1">
    <source>
        <dbReference type="EMBL" id="CCH70006.1"/>
    </source>
</evidence>